<keyword evidence="2" id="KW-1185">Reference proteome</keyword>
<evidence type="ECO:0008006" key="3">
    <source>
        <dbReference type="Google" id="ProtNLM"/>
    </source>
</evidence>
<dbReference type="Gene3D" id="3.90.1720.30">
    <property type="entry name" value="PPPDE domains"/>
    <property type="match status" value="1"/>
</dbReference>
<proteinExistence type="predicted"/>
<dbReference type="PANTHER" id="PTHR33173:SF2">
    <property type="entry name" value="MYND-TYPE DOMAIN-CONTAINING PROTEIN"/>
    <property type="match status" value="1"/>
</dbReference>
<sequence>MSSSKSCASVGGNYTRKLYFDPRADQSSTGGYWITNEELRQKLSNLIDTEEQIKNASVYSNPLTKKQRRKGKLYHAFVVIETNEWWWSIEKNTKCITIQRSKNLVSVRDMYQRKKRTTGRNTSTLIREIKTTQGRNTTINELINYMWRKDVLNNDYHVLSANCQEFAALLFDRIESFEEQVYFDEVADESPSRSTSFYMTVDKAFEEVKRCGGSKPFTKQETYKLKVPFLRHLDNYRLFESPYEILFARSLMRLSAGTLAVLDYWCNGGKYDIVMIFETKEGTFWSLEQLNTTVVIHRAKNKDVLLNLCQRHPRRTSLKSSKMVEGLHWKNMNEAMEYFCKNQKYKIDQIIDLIFLSLGARRNINFISSLYNKSKRTPRSEIVHV</sequence>
<protein>
    <recommendedName>
        <fullName evidence="3">PPPDE domain-containing protein</fullName>
    </recommendedName>
</protein>
<gene>
    <name evidence="1" type="ORF">GHT06_014586</name>
</gene>
<organism evidence="1 2">
    <name type="scientific">Daphnia sinensis</name>
    <dbReference type="NCBI Taxonomy" id="1820382"/>
    <lineage>
        <taxon>Eukaryota</taxon>
        <taxon>Metazoa</taxon>
        <taxon>Ecdysozoa</taxon>
        <taxon>Arthropoda</taxon>
        <taxon>Crustacea</taxon>
        <taxon>Branchiopoda</taxon>
        <taxon>Diplostraca</taxon>
        <taxon>Cladocera</taxon>
        <taxon>Anomopoda</taxon>
        <taxon>Daphniidae</taxon>
        <taxon>Daphnia</taxon>
        <taxon>Daphnia similis group</taxon>
    </lineage>
</organism>
<dbReference type="InterPro" id="IPR042266">
    <property type="entry name" value="PPPDE_sf"/>
</dbReference>
<dbReference type="Proteomes" id="UP000820818">
    <property type="component" value="Linkage Group LG5"/>
</dbReference>
<evidence type="ECO:0000313" key="1">
    <source>
        <dbReference type="EMBL" id="KAI9557837.1"/>
    </source>
</evidence>
<dbReference type="PANTHER" id="PTHR33173">
    <property type="match status" value="1"/>
</dbReference>
<accession>A0AAD5PSI6</accession>
<evidence type="ECO:0000313" key="2">
    <source>
        <dbReference type="Proteomes" id="UP000820818"/>
    </source>
</evidence>
<dbReference type="EMBL" id="WJBH02000005">
    <property type="protein sequence ID" value="KAI9557837.1"/>
    <property type="molecule type" value="Genomic_DNA"/>
</dbReference>
<comment type="caution">
    <text evidence="1">The sequence shown here is derived from an EMBL/GenBank/DDBJ whole genome shotgun (WGS) entry which is preliminary data.</text>
</comment>
<dbReference type="AlphaFoldDB" id="A0AAD5PSI6"/>
<name>A0AAD5PSI6_9CRUS</name>
<reference evidence="1 2" key="1">
    <citation type="submission" date="2022-05" db="EMBL/GenBank/DDBJ databases">
        <title>A multi-omics perspective on studying reproductive biology in Daphnia sinensis.</title>
        <authorList>
            <person name="Jia J."/>
        </authorList>
    </citation>
    <scope>NUCLEOTIDE SEQUENCE [LARGE SCALE GENOMIC DNA]</scope>
    <source>
        <strain evidence="1 2">WSL</strain>
    </source>
</reference>